<evidence type="ECO:0000256" key="1">
    <source>
        <dbReference type="ARBA" id="ARBA00001954"/>
    </source>
</evidence>
<organism evidence="9 10">
    <name type="scientific">Pseudomonas typographi</name>
    <dbReference type="NCBI Taxonomy" id="2715964"/>
    <lineage>
        <taxon>Bacteria</taxon>
        <taxon>Pseudomonadati</taxon>
        <taxon>Pseudomonadota</taxon>
        <taxon>Gammaproteobacteria</taxon>
        <taxon>Pseudomonadales</taxon>
        <taxon>Pseudomonadaceae</taxon>
        <taxon>Pseudomonas</taxon>
    </lineage>
</organism>
<dbReference type="SMART" id="SM01150">
    <property type="entry name" value="DUF1338"/>
    <property type="match status" value="1"/>
</dbReference>
<protein>
    <recommendedName>
        <fullName evidence="7">2-oxoadipate dioxygenase/decarboxylase</fullName>
        <ecNumber evidence="6">1.13.11.93</ecNumber>
    </recommendedName>
    <alternativeName>
        <fullName evidence="8">2-hydroxyglutarate synthase</fullName>
    </alternativeName>
</protein>
<evidence type="ECO:0000256" key="2">
    <source>
        <dbReference type="ARBA" id="ARBA00022964"/>
    </source>
</evidence>
<evidence type="ECO:0000256" key="6">
    <source>
        <dbReference type="ARBA" id="ARBA00035023"/>
    </source>
</evidence>
<gene>
    <name evidence="9" type="ORF">HAQ05_13105</name>
</gene>
<sequence>MPASGFVSPDAIRAQFSRAMSDMYKQEVPLYGTLLELVAATNEAVLAEQPAVAQALRRSGELQRLGAERHGAIRVGTAEELATVARLFAVMGMQPVGYYDLTPAGVPVHSTAFRAVHEASLQVSPFRVFTSLLRLELIANAELRDTAAQILARRQIFTPGALALIEQHETAGGLDPAQADEFVRQALETFRWHHEATVTSAQYRALHEQHRLVADVVAFKGPHINHLTPRSLDIDRIQQGMPAKGIVPKAVIEGPPPRRHPILLRQTSFKALQEQVAFTDQRSAEGSHTARFGEIEQRGAALTPAGRALYDRLLATSREALAGVPSEGNASDYMRLLGEHFSEFPDNLEHMHNQGLAWFRYRPTERGLAAAAGHGRTLDALVRDGHVVFEPIVYEDFLPVSAAGIFQSNLGDDAQNEYGQNANQAEFEAALGRAVIDEMSLYQATQQRSIEQCLQRFGLPAAPEAGSMPS</sequence>
<evidence type="ECO:0000256" key="5">
    <source>
        <dbReference type="ARBA" id="ARBA00035013"/>
    </source>
</evidence>
<keyword evidence="10" id="KW-1185">Reference proteome</keyword>
<dbReference type="PANTHER" id="PTHR39479">
    <property type="match status" value="1"/>
</dbReference>
<dbReference type="InterPro" id="IPR009770">
    <property type="entry name" value="HGLS"/>
</dbReference>
<dbReference type="RefSeq" id="WP_190421234.1">
    <property type="nucleotide sequence ID" value="NZ_JAAOCA010000015.1"/>
</dbReference>
<dbReference type="Proteomes" id="UP000805841">
    <property type="component" value="Unassembled WGS sequence"/>
</dbReference>
<evidence type="ECO:0000256" key="8">
    <source>
        <dbReference type="ARBA" id="ARBA00035045"/>
    </source>
</evidence>
<keyword evidence="2" id="KW-0223">Dioxygenase</keyword>
<dbReference type="Pfam" id="PF07063">
    <property type="entry name" value="HGLS"/>
    <property type="match status" value="1"/>
</dbReference>
<comment type="similarity">
    <text evidence="5">Belongs to the 2-oxoadipate dioxygenase/decarboxylase family.</text>
</comment>
<dbReference type="InterPro" id="IPR047869">
    <property type="entry name" value="YdcJ_bac-like"/>
</dbReference>
<accession>A0ABR7Z2B3</accession>
<evidence type="ECO:0000313" key="10">
    <source>
        <dbReference type="Proteomes" id="UP000805841"/>
    </source>
</evidence>
<dbReference type="EC" id="1.13.11.93" evidence="6"/>
<reference evidence="9 10" key="1">
    <citation type="journal article" date="2020" name="Insects">
        <title>Bacteria Belonging to Pseudomonas typographi sp. nov. from the Bark Beetle Ips typographus Have Genomic Potential to Aid in the Host Ecology.</title>
        <authorList>
            <person name="Peral-Aranega E."/>
            <person name="Saati-Santamaria Z."/>
            <person name="Kolarik M."/>
            <person name="Rivas R."/>
            <person name="Garcia-Fraile P."/>
        </authorList>
    </citation>
    <scope>NUCLEOTIDE SEQUENCE [LARGE SCALE GENOMIC DNA]</scope>
    <source>
        <strain evidence="9 10">CA3A</strain>
    </source>
</reference>
<evidence type="ECO:0000313" key="9">
    <source>
        <dbReference type="EMBL" id="MBD1599638.1"/>
    </source>
</evidence>
<dbReference type="Gene3D" id="3.10.180.80">
    <property type="entry name" value="Uncharacterised protein PF07063, DUF1338"/>
    <property type="match status" value="1"/>
</dbReference>
<dbReference type="EMBL" id="JAAOCA010000015">
    <property type="protein sequence ID" value="MBD1599638.1"/>
    <property type="molecule type" value="Genomic_DNA"/>
</dbReference>
<dbReference type="CDD" id="cd16348">
    <property type="entry name" value="VOC_YdcJ_like"/>
    <property type="match status" value="1"/>
</dbReference>
<proteinExistence type="inferred from homology"/>
<comment type="caution">
    <text evidence="9">The sequence shown here is derived from an EMBL/GenBank/DDBJ whole genome shotgun (WGS) entry which is preliminary data.</text>
</comment>
<comment type="cofactor">
    <cofactor evidence="1">
        <name>Fe(2+)</name>
        <dbReference type="ChEBI" id="CHEBI:29033"/>
    </cofactor>
</comment>
<name>A0ABR7Z2B3_9PSED</name>
<evidence type="ECO:0000256" key="4">
    <source>
        <dbReference type="ARBA" id="ARBA00023004"/>
    </source>
</evidence>
<dbReference type="PANTHER" id="PTHR39479:SF2">
    <property type="entry name" value="2-OXOADIPATE DIOXYGENASE_DECARBOXYLASE"/>
    <property type="match status" value="1"/>
</dbReference>
<evidence type="ECO:0000256" key="7">
    <source>
        <dbReference type="ARBA" id="ARBA00035034"/>
    </source>
</evidence>
<evidence type="ECO:0000256" key="3">
    <source>
        <dbReference type="ARBA" id="ARBA00023002"/>
    </source>
</evidence>
<keyword evidence="4" id="KW-0408">Iron</keyword>
<keyword evidence="3" id="KW-0560">Oxidoreductase</keyword>